<name>A0A915HP20_ROMCU</name>
<evidence type="ECO:0000313" key="1">
    <source>
        <dbReference type="Proteomes" id="UP000887565"/>
    </source>
</evidence>
<dbReference type="WBParaSite" id="nRc.2.0.1.t03102-RA">
    <property type="protein sequence ID" value="nRc.2.0.1.t03102-RA"/>
    <property type="gene ID" value="nRc.2.0.1.g03102"/>
</dbReference>
<protein>
    <submittedName>
        <fullName evidence="2">Uncharacterized protein</fullName>
    </submittedName>
</protein>
<sequence>MPKRQSRSYESMGMASGAKRPVANMMSRKFKDAHNDKPTAPLSFVSLDKSQMVFCCGSFKRSSIAFCNGSTHSNCLTSSILTTVGSNTPASPILCNKYRLVIRSPSAFLATIRKPQSANNFDQ</sequence>
<keyword evidence="1" id="KW-1185">Reference proteome</keyword>
<dbReference type="Proteomes" id="UP000887565">
    <property type="component" value="Unplaced"/>
</dbReference>
<proteinExistence type="predicted"/>
<reference evidence="2" key="1">
    <citation type="submission" date="2022-11" db="UniProtKB">
        <authorList>
            <consortium name="WormBaseParasite"/>
        </authorList>
    </citation>
    <scope>IDENTIFICATION</scope>
</reference>
<dbReference type="AlphaFoldDB" id="A0A915HP20"/>
<accession>A0A915HP20</accession>
<organism evidence="1 2">
    <name type="scientific">Romanomermis culicivorax</name>
    <name type="common">Nematode worm</name>
    <dbReference type="NCBI Taxonomy" id="13658"/>
    <lineage>
        <taxon>Eukaryota</taxon>
        <taxon>Metazoa</taxon>
        <taxon>Ecdysozoa</taxon>
        <taxon>Nematoda</taxon>
        <taxon>Enoplea</taxon>
        <taxon>Dorylaimia</taxon>
        <taxon>Mermithida</taxon>
        <taxon>Mermithoidea</taxon>
        <taxon>Mermithidae</taxon>
        <taxon>Romanomermis</taxon>
    </lineage>
</organism>
<evidence type="ECO:0000313" key="2">
    <source>
        <dbReference type="WBParaSite" id="nRc.2.0.1.t03102-RA"/>
    </source>
</evidence>